<dbReference type="PANTHER" id="PTHR30086:SF20">
    <property type="entry name" value="ARGININE EXPORTER PROTEIN ARGO-RELATED"/>
    <property type="match status" value="1"/>
</dbReference>
<keyword evidence="8" id="KW-1185">Reference proteome</keyword>
<evidence type="ECO:0000256" key="1">
    <source>
        <dbReference type="ARBA" id="ARBA00004651"/>
    </source>
</evidence>
<feature type="transmembrane region" description="Helical" evidence="6">
    <location>
        <begin position="6"/>
        <end position="31"/>
    </location>
</feature>
<evidence type="ECO:0000256" key="3">
    <source>
        <dbReference type="ARBA" id="ARBA00022692"/>
    </source>
</evidence>
<evidence type="ECO:0000256" key="6">
    <source>
        <dbReference type="SAM" id="Phobius"/>
    </source>
</evidence>
<dbReference type="InterPro" id="IPR001123">
    <property type="entry name" value="LeuE-type"/>
</dbReference>
<proteinExistence type="predicted"/>
<dbReference type="AlphaFoldDB" id="A0AA41ZGJ0"/>
<keyword evidence="5 6" id="KW-0472">Membrane</keyword>
<name>A0AA41ZGJ0_9GAMM</name>
<keyword evidence="4 6" id="KW-1133">Transmembrane helix</keyword>
<evidence type="ECO:0000313" key="8">
    <source>
        <dbReference type="Proteomes" id="UP001165678"/>
    </source>
</evidence>
<comment type="caution">
    <text evidence="7">The sequence shown here is derived from an EMBL/GenBank/DDBJ whole genome shotgun (WGS) entry which is preliminary data.</text>
</comment>
<protein>
    <submittedName>
        <fullName evidence="7">LysE family translocator</fullName>
    </submittedName>
</protein>
<keyword evidence="3 6" id="KW-0812">Transmembrane</keyword>
<dbReference type="EMBL" id="JAPIVE010000002">
    <property type="protein sequence ID" value="MCX2524236.1"/>
    <property type="molecule type" value="Genomic_DNA"/>
</dbReference>
<comment type="subcellular location">
    <subcellularLocation>
        <location evidence="1">Cell membrane</location>
        <topology evidence="1">Multi-pass membrane protein</topology>
    </subcellularLocation>
</comment>
<dbReference type="GO" id="GO:0015171">
    <property type="term" value="F:amino acid transmembrane transporter activity"/>
    <property type="evidence" value="ECO:0007669"/>
    <property type="project" value="TreeGrafter"/>
</dbReference>
<dbReference type="RefSeq" id="WP_265896136.1">
    <property type="nucleotide sequence ID" value="NZ_JAPIVE010000002.1"/>
</dbReference>
<evidence type="ECO:0000256" key="5">
    <source>
        <dbReference type="ARBA" id="ARBA00023136"/>
    </source>
</evidence>
<feature type="transmembrane region" description="Helical" evidence="6">
    <location>
        <begin position="120"/>
        <end position="141"/>
    </location>
</feature>
<feature type="transmembrane region" description="Helical" evidence="6">
    <location>
        <begin position="72"/>
        <end position="91"/>
    </location>
</feature>
<organism evidence="7 8">
    <name type="scientific">Larsenimonas rhizosphaerae</name>
    <dbReference type="NCBI Taxonomy" id="2944682"/>
    <lineage>
        <taxon>Bacteria</taxon>
        <taxon>Pseudomonadati</taxon>
        <taxon>Pseudomonadota</taxon>
        <taxon>Gammaproteobacteria</taxon>
        <taxon>Oceanospirillales</taxon>
        <taxon>Halomonadaceae</taxon>
        <taxon>Larsenimonas</taxon>
    </lineage>
</organism>
<dbReference type="PANTHER" id="PTHR30086">
    <property type="entry name" value="ARGININE EXPORTER PROTEIN ARGO"/>
    <property type="match status" value="1"/>
</dbReference>
<reference evidence="7" key="1">
    <citation type="submission" date="2022-11" db="EMBL/GenBank/DDBJ databases">
        <title>Larsenimonas rhizosphaerae sp. nov., isolated from a tidal mudflat.</title>
        <authorList>
            <person name="Lee S.D."/>
            <person name="Kim I.S."/>
        </authorList>
    </citation>
    <scope>NUCLEOTIDE SEQUENCE</scope>
    <source>
        <strain evidence="7">GH2-1</strain>
    </source>
</reference>
<evidence type="ECO:0000256" key="4">
    <source>
        <dbReference type="ARBA" id="ARBA00022989"/>
    </source>
</evidence>
<feature type="transmembrane region" description="Helical" evidence="6">
    <location>
        <begin position="43"/>
        <end position="66"/>
    </location>
</feature>
<feature type="transmembrane region" description="Helical" evidence="6">
    <location>
        <begin position="153"/>
        <end position="175"/>
    </location>
</feature>
<sequence>MFDYSLMHWTTFFSAALLLNISPGPDMAFILGQTAKGGKSAGLAAMFGIWSGAFVHALMAALGLSAVLASSATAFAVVKWAGAAYLIWLGLQSLCSKSSPFTAEAAHCALSQGKIWRQGLLVSVMNPKVAVFFLAFLPQFVVHGAGPIAAQLFLHGVLIIAVAGLVELPLVYLGARLSVYFRRHPAVGLWLDRTMGGVLVALGARLAASER</sequence>
<evidence type="ECO:0000256" key="2">
    <source>
        <dbReference type="ARBA" id="ARBA00022475"/>
    </source>
</evidence>
<dbReference type="Pfam" id="PF01810">
    <property type="entry name" value="LysE"/>
    <property type="match status" value="1"/>
</dbReference>
<gene>
    <name evidence="7" type="ORF">OQ287_08280</name>
</gene>
<dbReference type="GO" id="GO:0005886">
    <property type="term" value="C:plasma membrane"/>
    <property type="evidence" value="ECO:0007669"/>
    <property type="project" value="UniProtKB-SubCell"/>
</dbReference>
<keyword evidence="2" id="KW-1003">Cell membrane</keyword>
<evidence type="ECO:0000313" key="7">
    <source>
        <dbReference type="EMBL" id="MCX2524236.1"/>
    </source>
</evidence>
<dbReference type="Proteomes" id="UP001165678">
    <property type="component" value="Unassembled WGS sequence"/>
</dbReference>
<accession>A0AA41ZGJ0</accession>
<dbReference type="PIRSF" id="PIRSF006324">
    <property type="entry name" value="LeuE"/>
    <property type="match status" value="1"/>
</dbReference>